<feature type="active site" description="Charge relay system" evidence="5">
    <location>
        <position position="360"/>
    </location>
</feature>
<dbReference type="PRINTS" id="PR00723">
    <property type="entry name" value="SUBTILISIN"/>
</dbReference>
<dbReference type="InterPro" id="IPR050131">
    <property type="entry name" value="Peptidase_S8_subtilisin-like"/>
</dbReference>
<dbReference type="InterPro" id="IPR054399">
    <property type="entry name" value="Fervidolysin-like_N_prodom"/>
</dbReference>
<dbReference type="PANTHER" id="PTHR43806">
    <property type="entry name" value="PEPTIDASE S8"/>
    <property type="match status" value="1"/>
</dbReference>
<evidence type="ECO:0008006" key="11">
    <source>
        <dbReference type="Google" id="ProtNLM"/>
    </source>
</evidence>
<dbReference type="SUPFAM" id="SSF52743">
    <property type="entry name" value="Subtilisin-like"/>
    <property type="match status" value="1"/>
</dbReference>
<dbReference type="PROSITE" id="PS00138">
    <property type="entry name" value="SUBTILASE_SER"/>
    <property type="match status" value="1"/>
</dbReference>
<keyword evidence="2 5" id="KW-0645">Protease</keyword>
<dbReference type="InterPro" id="IPR022398">
    <property type="entry name" value="Peptidase_S8_His-AS"/>
</dbReference>
<feature type="domain" description="Peptidase S8/S53" evidence="7">
    <location>
        <begin position="161"/>
        <end position="408"/>
    </location>
</feature>
<dbReference type="Pfam" id="PF00082">
    <property type="entry name" value="Peptidase_S8"/>
    <property type="match status" value="1"/>
</dbReference>
<dbReference type="Gene3D" id="3.30.70.80">
    <property type="entry name" value="Peptidase S8 propeptide/proteinase inhibitor I9"/>
    <property type="match status" value="1"/>
</dbReference>
<evidence type="ECO:0000256" key="2">
    <source>
        <dbReference type="ARBA" id="ARBA00022670"/>
    </source>
</evidence>
<gene>
    <name evidence="9" type="ORF">E6H01_10175</name>
</gene>
<dbReference type="Pfam" id="PF22148">
    <property type="entry name" value="Fervidolysin_NPro-like"/>
    <property type="match status" value="1"/>
</dbReference>
<dbReference type="Gene3D" id="3.40.50.200">
    <property type="entry name" value="Peptidase S8/S53 domain"/>
    <property type="match status" value="1"/>
</dbReference>
<dbReference type="InterPro" id="IPR000209">
    <property type="entry name" value="Peptidase_S8/S53_dom"/>
</dbReference>
<dbReference type="PROSITE" id="PS51257">
    <property type="entry name" value="PROKAR_LIPOPROTEIN"/>
    <property type="match status" value="1"/>
</dbReference>
<accession>A0A537KWM3</accession>
<evidence type="ECO:0000256" key="3">
    <source>
        <dbReference type="ARBA" id="ARBA00022801"/>
    </source>
</evidence>
<dbReference type="GO" id="GO:0006508">
    <property type="term" value="P:proteolysis"/>
    <property type="evidence" value="ECO:0007669"/>
    <property type="project" value="UniProtKB-KW"/>
</dbReference>
<dbReference type="InterPro" id="IPR023828">
    <property type="entry name" value="Peptidase_S8_Ser-AS"/>
</dbReference>
<dbReference type="InterPro" id="IPR015500">
    <property type="entry name" value="Peptidase_S8_subtilisin-rel"/>
</dbReference>
<evidence type="ECO:0000256" key="5">
    <source>
        <dbReference type="PROSITE-ProRule" id="PRU01240"/>
    </source>
</evidence>
<dbReference type="InterPro" id="IPR037045">
    <property type="entry name" value="S8pro/Inhibitor_I9_sf"/>
</dbReference>
<dbReference type="SUPFAM" id="SSF63829">
    <property type="entry name" value="Calcium-dependent phosphotriesterase"/>
    <property type="match status" value="1"/>
</dbReference>
<comment type="caution">
    <text evidence="9">The sequence shown here is derived from an EMBL/GenBank/DDBJ whole genome shotgun (WGS) entry which is preliminary data.</text>
</comment>
<evidence type="ECO:0000313" key="9">
    <source>
        <dbReference type="EMBL" id="TMJ00150.1"/>
    </source>
</evidence>
<evidence type="ECO:0000313" key="10">
    <source>
        <dbReference type="Proteomes" id="UP000319353"/>
    </source>
</evidence>
<organism evidence="9 10">
    <name type="scientific">Candidatus Segetimicrobium genomatis</name>
    <dbReference type="NCBI Taxonomy" id="2569760"/>
    <lineage>
        <taxon>Bacteria</taxon>
        <taxon>Bacillati</taxon>
        <taxon>Candidatus Sysuimicrobiota</taxon>
        <taxon>Candidatus Sysuimicrobiia</taxon>
        <taxon>Candidatus Sysuimicrobiales</taxon>
        <taxon>Candidatus Segetimicrobiaceae</taxon>
        <taxon>Candidatus Segetimicrobium</taxon>
    </lineage>
</organism>
<feature type="active site" description="Charge relay system" evidence="5">
    <location>
        <position position="200"/>
    </location>
</feature>
<keyword evidence="4 5" id="KW-0720">Serine protease</keyword>
<feature type="active site" description="Charge relay system" evidence="5">
    <location>
        <position position="167"/>
    </location>
</feature>
<dbReference type="InterPro" id="IPR011042">
    <property type="entry name" value="6-blade_b-propeller_TolB-like"/>
</dbReference>
<dbReference type="PROSITE" id="PS51892">
    <property type="entry name" value="SUBTILASE"/>
    <property type="match status" value="1"/>
</dbReference>
<dbReference type="PANTHER" id="PTHR43806:SF11">
    <property type="entry name" value="CEREVISIN-RELATED"/>
    <property type="match status" value="1"/>
</dbReference>
<sequence>MQRKLQRVLRGSFLLSLVLLAGCTSGSRLLGVSGPSQRPAIGPPPLPTNDAGLAEHVPQQVVIGYVPGTQVQQVVHEINGTVLREFKQHNAAVVAFPQGVAVVDTIRKLQGISSVKYAEPNYVYHLLLTTPNDPFFATKQWGPQHINAPAAWDTTTGNASSVIAVVDSGVSSTHPEFTGKLLPGTNCVVPGGSTDDDNGHGTHVAGIAAAIGNNGAGIAGISWGSSILPIKSADSTGVLTTTTEVCGIDFGANYAVSNPSARVVENLSFGGLGYSQLVKDAVDFALQSGVVVVAAAGNDGKATVRFPAGYPGVMAVGAITPTNDRATFSTYGSHLSVVAPGVDIYSTFLGDSFTYMSGTSMATPHVSGVAALVRAKNTGMTPAQVRSQIEQTATRLGGSGFNPQFGWGLVNAAAAVAGTPVASNYGNVQVTVTAYATTGPAVHGADVTIWAGTSSCSGLTQVVQTTQTSSGPPGAGTAGVAVFNAIPAGDYCSTAVLAGTPGKGLTSMPFAVTAGGTTNPAVTMVPVPPFTTDVSGIYVANTGIAVFAPGANGNAAPARTIPSTATTGIIVPFDAALDSAGNLYVASGSTILVFPPGVSGSWPPARTIRGASTGLSGGTRGIVLDSAGNLFVAIDANSIVMFAPGANGNVAPVRTISG</sequence>
<evidence type="ECO:0000256" key="1">
    <source>
        <dbReference type="ARBA" id="ARBA00011073"/>
    </source>
</evidence>
<keyword evidence="3 5" id="KW-0378">Hydrolase</keyword>
<evidence type="ECO:0000256" key="6">
    <source>
        <dbReference type="RuleBase" id="RU003355"/>
    </source>
</evidence>
<dbReference type="Proteomes" id="UP000319353">
    <property type="component" value="Unassembled WGS sequence"/>
</dbReference>
<dbReference type="PROSITE" id="PS00136">
    <property type="entry name" value="SUBTILASE_ASP"/>
    <property type="match status" value="1"/>
</dbReference>
<proteinExistence type="inferred from homology"/>
<evidence type="ECO:0000259" key="8">
    <source>
        <dbReference type="Pfam" id="PF22148"/>
    </source>
</evidence>
<dbReference type="InterPro" id="IPR036852">
    <property type="entry name" value="Peptidase_S8/S53_dom_sf"/>
</dbReference>
<reference evidence="9 10" key="1">
    <citation type="journal article" date="2019" name="Nat. Microbiol.">
        <title>Mediterranean grassland soil C-N compound turnover is dependent on rainfall and depth, and is mediated by genomically divergent microorganisms.</title>
        <authorList>
            <person name="Diamond S."/>
            <person name="Andeer P.F."/>
            <person name="Li Z."/>
            <person name="Crits-Christoph A."/>
            <person name="Burstein D."/>
            <person name="Anantharaman K."/>
            <person name="Lane K.R."/>
            <person name="Thomas B.C."/>
            <person name="Pan C."/>
            <person name="Northen T.R."/>
            <person name="Banfield J.F."/>
        </authorList>
    </citation>
    <scope>NUCLEOTIDE SEQUENCE [LARGE SCALE GENOMIC DNA]</scope>
    <source>
        <strain evidence="9">NP_4</strain>
    </source>
</reference>
<comment type="similarity">
    <text evidence="1 5 6">Belongs to the peptidase S8 family.</text>
</comment>
<feature type="domain" description="Fervidolysin-like N-terminal prodomain" evidence="8">
    <location>
        <begin position="50"/>
        <end position="121"/>
    </location>
</feature>
<feature type="non-terminal residue" evidence="9">
    <location>
        <position position="658"/>
    </location>
</feature>
<dbReference type="AlphaFoldDB" id="A0A537KWM3"/>
<dbReference type="Gene3D" id="2.120.10.30">
    <property type="entry name" value="TolB, C-terminal domain"/>
    <property type="match status" value="1"/>
</dbReference>
<dbReference type="GO" id="GO:0004252">
    <property type="term" value="F:serine-type endopeptidase activity"/>
    <property type="evidence" value="ECO:0007669"/>
    <property type="project" value="UniProtKB-UniRule"/>
</dbReference>
<evidence type="ECO:0000256" key="4">
    <source>
        <dbReference type="ARBA" id="ARBA00022825"/>
    </source>
</evidence>
<dbReference type="InterPro" id="IPR023827">
    <property type="entry name" value="Peptidase_S8_Asp-AS"/>
</dbReference>
<dbReference type="PROSITE" id="PS00137">
    <property type="entry name" value="SUBTILASE_HIS"/>
    <property type="match status" value="1"/>
</dbReference>
<protein>
    <recommendedName>
        <fullName evidence="11">Peptidase S8/S53 domain-containing protein</fullName>
    </recommendedName>
</protein>
<name>A0A537KWM3_9BACT</name>
<dbReference type="EMBL" id="VBAL01000123">
    <property type="protein sequence ID" value="TMJ00150.1"/>
    <property type="molecule type" value="Genomic_DNA"/>
</dbReference>
<evidence type="ECO:0000259" key="7">
    <source>
        <dbReference type="Pfam" id="PF00082"/>
    </source>
</evidence>